<dbReference type="GeneID" id="20209860"/>
<dbReference type="EMBL" id="AMQM01012266">
    <property type="status" value="NOT_ANNOTATED_CDS"/>
    <property type="molecule type" value="Genomic_DNA"/>
</dbReference>
<evidence type="ECO:0000313" key="4">
    <source>
        <dbReference type="Proteomes" id="UP000015101"/>
    </source>
</evidence>
<protein>
    <submittedName>
        <fullName evidence="2 3">Uncharacterized protein</fullName>
    </submittedName>
</protein>
<keyword evidence="4" id="KW-1185">Reference proteome</keyword>
<dbReference type="InParanoid" id="T1FM11"/>
<proteinExistence type="predicted"/>
<reference evidence="2 4" key="2">
    <citation type="journal article" date="2013" name="Nature">
        <title>Insights into bilaterian evolution from three spiralian genomes.</title>
        <authorList>
            <person name="Simakov O."/>
            <person name="Marletaz F."/>
            <person name="Cho S.J."/>
            <person name="Edsinger-Gonzales E."/>
            <person name="Havlak P."/>
            <person name="Hellsten U."/>
            <person name="Kuo D.H."/>
            <person name="Larsson T."/>
            <person name="Lv J."/>
            <person name="Arendt D."/>
            <person name="Savage R."/>
            <person name="Osoegawa K."/>
            <person name="de Jong P."/>
            <person name="Grimwood J."/>
            <person name="Chapman J.A."/>
            <person name="Shapiro H."/>
            <person name="Aerts A."/>
            <person name="Otillar R.P."/>
            <person name="Terry A.Y."/>
            <person name="Boore J.L."/>
            <person name="Grigoriev I.V."/>
            <person name="Lindberg D.R."/>
            <person name="Seaver E.C."/>
            <person name="Weisblat D.A."/>
            <person name="Putnam N.H."/>
            <person name="Rokhsar D.S."/>
        </authorList>
    </citation>
    <scope>NUCLEOTIDE SEQUENCE</scope>
</reference>
<dbReference type="eggNOG" id="ENOG502QPT4">
    <property type="taxonomic scope" value="Eukaryota"/>
</dbReference>
<feature type="region of interest" description="Disordered" evidence="1">
    <location>
        <begin position="101"/>
        <end position="125"/>
    </location>
</feature>
<sequence length="125" mass="14193">MFRILQTLEREPQEETPNQLFDTSPAPGKTPFDTSGLIKRENPHKYLLYKPTISQLLTFLASGFKELPGNGVMLLYLSADGCFGSNRRVEDVAYDVGGVVTNSRREPDHPSRNRRSGNLKEMHWL</sequence>
<dbReference type="EnsemblMetazoa" id="HelroT184805">
    <property type="protein sequence ID" value="HelroP184805"/>
    <property type="gene ID" value="HelroG184805"/>
</dbReference>
<dbReference type="CTD" id="20209860"/>
<evidence type="ECO:0000313" key="2">
    <source>
        <dbReference type="EMBL" id="ESN97136.1"/>
    </source>
</evidence>
<dbReference type="PANTHER" id="PTHR21243">
    <property type="entry name" value="PROTEIN SCAI"/>
    <property type="match status" value="1"/>
</dbReference>
<organism evidence="3 4">
    <name type="scientific">Helobdella robusta</name>
    <name type="common">Californian leech</name>
    <dbReference type="NCBI Taxonomy" id="6412"/>
    <lineage>
        <taxon>Eukaryota</taxon>
        <taxon>Metazoa</taxon>
        <taxon>Spiralia</taxon>
        <taxon>Lophotrochozoa</taxon>
        <taxon>Annelida</taxon>
        <taxon>Clitellata</taxon>
        <taxon>Hirudinea</taxon>
        <taxon>Rhynchobdellida</taxon>
        <taxon>Glossiphoniidae</taxon>
        <taxon>Helobdella</taxon>
    </lineage>
</organism>
<dbReference type="Proteomes" id="UP000015101">
    <property type="component" value="Unassembled WGS sequence"/>
</dbReference>
<dbReference type="InterPro" id="IPR022709">
    <property type="entry name" value="SCAI"/>
</dbReference>
<name>T1FM11_HELRO</name>
<dbReference type="RefSeq" id="XP_009024765.1">
    <property type="nucleotide sequence ID" value="XM_009026517.1"/>
</dbReference>
<evidence type="ECO:0000256" key="1">
    <source>
        <dbReference type="SAM" id="MobiDB-lite"/>
    </source>
</evidence>
<dbReference type="AlphaFoldDB" id="T1FM11"/>
<dbReference type="EMBL" id="KB097451">
    <property type="protein sequence ID" value="ESN97136.1"/>
    <property type="molecule type" value="Genomic_DNA"/>
</dbReference>
<dbReference type="OrthoDB" id="525027at2759"/>
<dbReference type="GO" id="GO:0006351">
    <property type="term" value="P:DNA-templated transcription"/>
    <property type="evidence" value="ECO:0007669"/>
    <property type="project" value="InterPro"/>
</dbReference>
<dbReference type="GO" id="GO:0003714">
    <property type="term" value="F:transcription corepressor activity"/>
    <property type="evidence" value="ECO:0007669"/>
    <property type="project" value="InterPro"/>
</dbReference>
<gene>
    <name evidence="3" type="primary">20209860</name>
    <name evidence="2" type="ORF">HELRODRAFT_184805</name>
</gene>
<dbReference type="KEGG" id="hro:HELRODRAFT_184805"/>
<reference evidence="3" key="3">
    <citation type="submission" date="2015-06" db="UniProtKB">
        <authorList>
            <consortium name="EnsemblMetazoa"/>
        </authorList>
    </citation>
    <scope>IDENTIFICATION</scope>
</reference>
<feature type="region of interest" description="Disordered" evidence="1">
    <location>
        <begin position="1"/>
        <end position="36"/>
    </location>
</feature>
<dbReference type="HOGENOM" id="CLU_1998213_0_0_1"/>
<dbReference type="Pfam" id="PF12070">
    <property type="entry name" value="SCAI"/>
    <property type="match status" value="1"/>
</dbReference>
<accession>T1FM11</accession>
<reference evidence="4" key="1">
    <citation type="submission" date="2012-12" db="EMBL/GenBank/DDBJ databases">
        <authorList>
            <person name="Hellsten U."/>
            <person name="Grimwood J."/>
            <person name="Chapman J.A."/>
            <person name="Shapiro H."/>
            <person name="Aerts A."/>
            <person name="Otillar R.P."/>
            <person name="Terry A.Y."/>
            <person name="Boore J.L."/>
            <person name="Simakov O."/>
            <person name="Marletaz F."/>
            <person name="Cho S.-J."/>
            <person name="Edsinger-Gonzales E."/>
            <person name="Havlak P."/>
            <person name="Kuo D.-H."/>
            <person name="Larsson T."/>
            <person name="Lv J."/>
            <person name="Arendt D."/>
            <person name="Savage R."/>
            <person name="Osoegawa K."/>
            <person name="de Jong P."/>
            <person name="Lindberg D.R."/>
            <person name="Seaver E.C."/>
            <person name="Weisblat D.A."/>
            <person name="Putnam N.H."/>
            <person name="Grigoriev I.V."/>
            <person name="Rokhsar D.S."/>
        </authorList>
    </citation>
    <scope>NUCLEOTIDE SEQUENCE</scope>
</reference>
<evidence type="ECO:0000313" key="3">
    <source>
        <dbReference type="EnsemblMetazoa" id="HelroP184805"/>
    </source>
</evidence>